<organism evidence="2">
    <name type="scientific">bioreactor metagenome</name>
    <dbReference type="NCBI Taxonomy" id="1076179"/>
    <lineage>
        <taxon>unclassified sequences</taxon>
        <taxon>metagenomes</taxon>
        <taxon>ecological metagenomes</taxon>
    </lineage>
</organism>
<keyword evidence="1" id="KW-0812">Transmembrane</keyword>
<feature type="transmembrane region" description="Helical" evidence="1">
    <location>
        <begin position="44"/>
        <end position="61"/>
    </location>
</feature>
<comment type="caution">
    <text evidence="2">The sequence shown here is derived from an EMBL/GenBank/DDBJ whole genome shotgun (WGS) entry which is preliminary data.</text>
</comment>
<sequence length="62" mass="6369">MAGLAALGQVITVWFDGGTVIPWAVIPVAAICNVNPQDLARKNLIPVLCGIAAAIAISMIIL</sequence>
<protein>
    <recommendedName>
        <fullName evidence="3">Serine transporter</fullName>
    </recommendedName>
</protein>
<proteinExistence type="predicted"/>
<name>A0A645CBT7_9ZZZZ</name>
<keyword evidence="1" id="KW-0472">Membrane</keyword>
<keyword evidence="1" id="KW-1133">Transmembrane helix</keyword>
<dbReference type="EMBL" id="VSSQ01025938">
    <property type="protein sequence ID" value="MPM74394.1"/>
    <property type="molecule type" value="Genomic_DNA"/>
</dbReference>
<accession>A0A645CBT7</accession>
<gene>
    <name evidence="2" type="ORF">SDC9_121382</name>
</gene>
<evidence type="ECO:0008006" key="3">
    <source>
        <dbReference type="Google" id="ProtNLM"/>
    </source>
</evidence>
<evidence type="ECO:0000256" key="1">
    <source>
        <dbReference type="SAM" id="Phobius"/>
    </source>
</evidence>
<reference evidence="2" key="1">
    <citation type="submission" date="2019-08" db="EMBL/GenBank/DDBJ databases">
        <authorList>
            <person name="Kucharzyk K."/>
            <person name="Murdoch R.W."/>
            <person name="Higgins S."/>
            <person name="Loffler F."/>
        </authorList>
    </citation>
    <scope>NUCLEOTIDE SEQUENCE</scope>
</reference>
<feature type="transmembrane region" description="Helical" evidence="1">
    <location>
        <begin position="6"/>
        <end position="32"/>
    </location>
</feature>
<evidence type="ECO:0000313" key="2">
    <source>
        <dbReference type="EMBL" id="MPM74394.1"/>
    </source>
</evidence>
<dbReference type="AlphaFoldDB" id="A0A645CBT7"/>